<protein>
    <submittedName>
        <fullName evidence="1">Uncharacterized protein</fullName>
    </submittedName>
</protein>
<keyword evidence="2" id="KW-1185">Reference proteome</keyword>
<dbReference type="OrthoDB" id="3357985at2759"/>
<evidence type="ECO:0000313" key="1">
    <source>
        <dbReference type="EMBL" id="KAF8902420.1"/>
    </source>
</evidence>
<dbReference type="Proteomes" id="UP000724874">
    <property type="component" value="Unassembled WGS sequence"/>
</dbReference>
<proteinExistence type="predicted"/>
<evidence type="ECO:0000313" key="2">
    <source>
        <dbReference type="Proteomes" id="UP000724874"/>
    </source>
</evidence>
<reference evidence="1" key="1">
    <citation type="submission" date="2020-11" db="EMBL/GenBank/DDBJ databases">
        <authorList>
            <consortium name="DOE Joint Genome Institute"/>
            <person name="Ahrendt S."/>
            <person name="Riley R."/>
            <person name="Andreopoulos W."/>
            <person name="LaButti K."/>
            <person name="Pangilinan J."/>
            <person name="Ruiz-duenas F.J."/>
            <person name="Barrasa J.M."/>
            <person name="Sanchez-Garcia M."/>
            <person name="Camarero S."/>
            <person name="Miyauchi S."/>
            <person name="Serrano A."/>
            <person name="Linde D."/>
            <person name="Babiker R."/>
            <person name="Drula E."/>
            <person name="Ayuso-Fernandez I."/>
            <person name="Pacheco R."/>
            <person name="Padilla G."/>
            <person name="Ferreira P."/>
            <person name="Barriuso J."/>
            <person name="Kellner H."/>
            <person name="Castanera R."/>
            <person name="Alfaro M."/>
            <person name="Ramirez L."/>
            <person name="Pisabarro A.G."/>
            <person name="Kuo A."/>
            <person name="Tritt A."/>
            <person name="Lipzen A."/>
            <person name="He G."/>
            <person name="Yan M."/>
            <person name="Ng V."/>
            <person name="Cullen D."/>
            <person name="Martin F."/>
            <person name="Rosso M.-N."/>
            <person name="Henrissat B."/>
            <person name="Hibbett D."/>
            <person name="Martinez A.T."/>
            <person name="Grigoriev I.V."/>
        </authorList>
    </citation>
    <scope>NUCLEOTIDE SEQUENCE</scope>
    <source>
        <strain evidence="1">AH 44721</strain>
    </source>
</reference>
<dbReference type="EMBL" id="JADNYJ010000036">
    <property type="protein sequence ID" value="KAF8902420.1"/>
    <property type="molecule type" value="Genomic_DNA"/>
</dbReference>
<sequence>MPISVHETPRFSSLQEIQKVAEGAVSLRFIEAQPVRVFAIAYRYGWDEEARKAARYTLRHPIDTPFFPELEFISGATLHKLRDYHRLCGEVASSRALLQPALAEHDDHWTWITCKRCPQAWNPDRRSRSTVYDFLVGYDTLETAKFPDARKWWAEWVRDVAKELRARPWGETVRKWDLLNKAEERAATCLSCGKRAREDLEAFSLMLSVAIEKEVSSVELDLSFDDWSQCDPAT</sequence>
<organism evidence="1 2">
    <name type="scientific">Gymnopilus junonius</name>
    <name type="common">Spectacular rustgill mushroom</name>
    <name type="synonym">Gymnopilus spectabilis subsp. junonius</name>
    <dbReference type="NCBI Taxonomy" id="109634"/>
    <lineage>
        <taxon>Eukaryota</taxon>
        <taxon>Fungi</taxon>
        <taxon>Dikarya</taxon>
        <taxon>Basidiomycota</taxon>
        <taxon>Agaricomycotina</taxon>
        <taxon>Agaricomycetes</taxon>
        <taxon>Agaricomycetidae</taxon>
        <taxon>Agaricales</taxon>
        <taxon>Agaricineae</taxon>
        <taxon>Hymenogastraceae</taxon>
        <taxon>Gymnopilus</taxon>
    </lineage>
</organism>
<dbReference type="AlphaFoldDB" id="A0A9P5NSM2"/>
<name>A0A9P5NSM2_GYMJU</name>
<accession>A0A9P5NSM2</accession>
<gene>
    <name evidence="1" type="ORF">CPB84DRAFT_1776041</name>
</gene>
<comment type="caution">
    <text evidence="1">The sequence shown here is derived from an EMBL/GenBank/DDBJ whole genome shotgun (WGS) entry which is preliminary data.</text>
</comment>